<name>A0A7K4DJK1_9EURY</name>
<gene>
    <name evidence="2" type="ORF">HG719_01540</name>
</gene>
<evidence type="ECO:0000256" key="1">
    <source>
        <dbReference type="SAM" id="MobiDB-lite"/>
    </source>
</evidence>
<organism evidence="2 3">
    <name type="scientific">Methanobacterium subterraneum</name>
    <dbReference type="NCBI Taxonomy" id="59277"/>
    <lineage>
        <taxon>Archaea</taxon>
        <taxon>Methanobacteriati</taxon>
        <taxon>Methanobacteriota</taxon>
        <taxon>Methanomada group</taxon>
        <taxon>Methanobacteria</taxon>
        <taxon>Methanobacteriales</taxon>
        <taxon>Methanobacteriaceae</taxon>
        <taxon>Methanobacterium</taxon>
    </lineage>
</organism>
<sequence length="53" mass="5732">MKRTILALVMIIFISVIAASWLMQPSPTNKTSLTNTGNSNATDALLTIPQSQK</sequence>
<reference evidence="2 3" key="1">
    <citation type="submission" date="2020-04" db="EMBL/GenBank/DDBJ databases">
        <title>Draft genome of Methanobacterium subterraneum isolated from animal feces.</title>
        <authorList>
            <person name="Ouboter H.T."/>
            <person name="Berger S."/>
            <person name="Gungor E."/>
            <person name="Jetten M.S.M."/>
            <person name="Welte C.U."/>
        </authorList>
    </citation>
    <scope>NUCLEOTIDE SEQUENCE [LARGE SCALE GENOMIC DNA]</scope>
    <source>
        <strain evidence="2">HO_2020</strain>
    </source>
</reference>
<feature type="region of interest" description="Disordered" evidence="1">
    <location>
        <begin position="28"/>
        <end position="53"/>
    </location>
</feature>
<dbReference type="EMBL" id="JABBYL010000006">
    <property type="protein sequence ID" value="NMO08518.1"/>
    <property type="molecule type" value="Genomic_DNA"/>
</dbReference>
<protein>
    <submittedName>
        <fullName evidence="2">Uncharacterized protein</fullName>
    </submittedName>
</protein>
<dbReference type="GeneID" id="70359731"/>
<evidence type="ECO:0000313" key="2">
    <source>
        <dbReference type="EMBL" id="NMO08518.1"/>
    </source>
</evidence>
<proteinExistence type="predicted"/>
<evidence type="ECO:0000313" key="3">
    <source>
        <dbReference type="Proteomes" id="UP000591058"/>
    </source>
</evidence>
<comment type="caution">
    <text evidence="2">The sequence shown here is derived from an EMBL/GenBank/DDBJ whole genome shotgun (WGS) entry which is preliminary data.</text>
</comment>
<accession>A0A7K4DJK1</accession>
<dbReference type="AlphaFoldDB" id="A0A7K4DJK1"/>
<dbReference type="Proteomes" id="UP000591058">
    <property type="component" value="Unassembled WGS sequence"/>
</dbReference>
<dbReference type="RefSeq" id="WP_169032588.1">
    <property type="nucleotide sequence ID" value="NZ_CP017766.1"/>
</dbReference>